<reference evidence="2" key="3">
    <citation type="submission" date="2025-09" db="UniProtKB">
        <authorList>
            <consortium name="Ensembl"/>
        </authorList>
    </citation>
    <scope>IDENTIFICATION</scope>
</reference>
<organism evidence="2 3">
    <name type="scientific">Lates calcarifer</name>
    <name type="common">Barramundi</name>
    <name type="synonym">Holocentrus calcarifer</name>
    <dbReference type="NCBI Taxonomy" id="8187"/>
    <lineage>
        <taxon>Eukaryota</taxon>
        <taxon>Metazoa</taxon>
        <taxon>Chordata</taxon>
        <taxon>Craniata</taxon>
        <taxon>Vertebrata</taxon>
        <taxon>Euteleostomi</taxon>
        <taxon>Actinopterygii</taxon>
        <taxon>Neopterygii</taxon>
        <taxon>Teleostei</taxon>
        <taxon>Neoteleostei</taxon>
        <taxon>Acanthomorphata</taxon>
        <taxon>Carangaria</taxon>
        <taxon>Carangaria incertae sedis</taxon>
        <taxon>Centropomidae</taxon>
        <taxon>Lates</taxon>
    </lineage>
</organism>
<reference evidence="2" key="2">
    <citation type="submission" date="2025-08" db="UniProtKB">
        <authorList>
            <consortium name="Ensembl"/>
        </authorList>
    </citation>
    <scope>IDENTIFICATION</scope>
</reference>
<evidence type="ECO:0000313" key="2">
    <source>
        <dbReference type="Ensembl" id="ENSLCAP00010023818.1"/>
    </source>
</evidence>
<reference evidence="3" key="1">
    <citation type="submission" date="2015-09" db="EMBL/GenBank/DDBJ databases">
        <authorList>
            <person name="Sai Rama Sridatta P."/>
        </authorList>
    </citation>
    <scope>NUCLEOTIDE SEQUENCE [LARGE SCALE GENOMIC DNA]</scope>
</reference>
<feature type="compositionally biased region" description="Basic and acidic residues" evidence="1">
    <location>
        <begin position="11"/>
        <end position="25"/>
    </location>
</feature>
<protein>
    <submittedName>
        <fullName evidence="2">Uncharacterized protein</fullName>
    </submittedName>
</protein>
<feature type="region of interest" description="Disordered" evidence="1">
    <location>
        <begin position="1"/>
        <end position="27"/>
    </location>
</feature>
<dbReference type="AlphaFoldDB" id="A0A4W6DFY8"/>
<dbReference type="GeneTree" id="ENSGT01150000287066"/>
<dbReference type="Proteomes" id="UP000314980">
    <property type="component" value="Unassembled WGS sequence"/>
</dbReference>
<dbReference type="InParanoid" id="A0A4W6DFY8"/>
<accession>A0A4W6DFY8</accession>
<dbReference type="Ensembl" id="ENSLCAT00010024338.1">
    <property type="protein sequence ID" value="ENSLCAP00010023818.1"/>
    <property type="gene ID" value="ENSLCAG00010011186.1"/>
</dbReference>
<evidence type="ECO:0000256" key="1">
    <source>
        <dbReference type="SAM" id="MobiDB-lite"/>
    </source>
</evidence>
<dbReference type="STRING" id="8187.ENSLCAP00010023818"/>
<keyword evidence="3" id="KW-1185">Reference proteome</keyword>
<evidence type="ECO:0000313" key="3">
    <source>
        <dbReference type="Proteomes" id="UP000314980"/>
    </source>
</evidence>
<name>A0A4W6DFY8_LATCA</name>
<proteinExistence type="predicted"/>
<sequence>MDDVPQVDQRGCGHEDDLQHPKTDVGDGESDVVAHVLATGLLGVAGEARLLIAPHLLCRSTQDQDAEDEQDKPNASDAGRVPVYAADHGIKGAPVHFRLQVLGKNGSQKIKIIQLVKVKEHETFHPSYLLKVIFI</sequence>